<comment type="caution">
    <text evidence="5">The sequence shown here is derived from an EMBL/GenBank/DDBJ whole genome shotgun (WGS) entry which is preliminary data.</text>
</comment>
<dbReference type="EMBL" id="QRWX01000002">
    <property type="protein sequence ID" value="RGT55998.1"/>
    <property type="molecule type" value="Genomic_DNA"/>
</dbReference>
<dbReference type="PANTHER" id="PTHR43204:SF1">
    <property type="entry name" value="ABC TRANSPORTER I FAMILY MEMBER 6, CHLOROPLASTIC"/>
    <property type="match status" value="1"/>
</dbReference>
<dbReference type="InterPro" id="IPR027417">
    <property type="entry name" value="P-loop_NTPase"/>
</dbReference>
<dbReference type="Proteomes" id="UP000284731">
    <property type="component" value="Unassembled WGS sequence"/>
</dbReference>
<dbReference type="InterPro" id="IPR010230">
    <property type="entry name" value="FeS-cluster_ATPase_SufC"/>
</dbReference>
<dbReference type="PANTHER" id="PTHR43204">
    <property type="entry name" value="ABC TRANSPORTER I FAMILY MEMBER 6, CHLOROPLASTIC"/>
    <property type="match status" value="1"/>
</dbReference>
<evidence type="ECO:0000313" key="6">
    <source>
        <dbReference type="Proteomes" id="UP000284731"/>
    </source>
</evidence>
<organism evidence="5 6">
    <name type="scientific">Solobacterium moorei</name>
    <dbReference type="NCBI Taxonomy" id="102148"/>
    <lineage>
        <taxon>Bacteria</taxon>
        <taxon>Bacillati</taxon>
        <taxon>Bacillota</taxon>
        <taxon>Erysipelotrichia</taxon>
        <taxon>Erysipelotrichales</taxon>
        <taxon>Erysipelotrichaceae</taxon>
        <taxon>Solobacterium</taxon>
    </lineage>
</organism>
<dbReference type="Pfam" id="PF00005">
    <property type="entry name" value="ABC_tran"/>
    <property type="match status" value="1"/>
</dbReference>
<evidence type="ECO:0000256" key="1">
    <source>
        <dbReference type="ARBA" id="ARBA00006216"/>
    </source>
</evidence>
<dbReference type="GO" id="GO:0016887">
    <property type="term" value="F:ATP hydrolysis activity"/>
    <property type="evidence" value="ECO:0007669"/>
    <property type="project" value="InterPro"/>
</dbReference>
<dbReference type="GO" id="GO:0005524">
    <property type="term" value="F:ATP binding"/>
    <property type="evidence" value="ECO:0007669"/>
    <property type="project" value="UniProtKB-KW"/>
</dbReference>
<evidence type="ECO:0000259" key="4">
    <source>
        <dbReference type="PROSITE" id="PS50893"/>
    </source>
</evidence>
<dbReference type="NCBIfam" id="TIGR01978">
    <property type="entry name" value="sufC"/>
    <property type="match status" value="1"/>
</dbReference>
<dbReference type="Gene3D" id="3.40.50.300">
    <property type="entry name" value="P-loop containing nucleotide triphosphate hydrolases"/>
    <property type="match status" value="1"/>
</dbReference>
<evidence type="ECO:0000313" key="5">
    <source>
        <dbReference type="EMBL" id="RGT55998.1"/>
    </source>
</evidence>
<dbReference type="SUPFAM" id="SSF52540">
    <property type="entry name" value="P-loop containing nucleoside triphosphate hydrolases"/>
    <property type="match status" value="1"/>
</dbReference>
<proteinExistence type="inferred from homology"/>
<reference evidence="5 6" key="1">
    <citation type="submission" date="2018-08" db="EMBL/GenBank/DDBJ databases">
        <title>A genome reference for cultivated species of the human gut microbiota.</title>
        <authorList>
            <person name="Zou Y."/>
            <person name="Xue W."/>
            <person name="Luo G."/>
        </authorList>
    </citation>
    <scope>NUCLEOTIDE SEQUENCE [LARGE SCALE GENOMIC DNA]</scope>
    <source>
        <strain evidence="5 6">AF18-46</strain>
    </source>
</reference>
<name>A0A412PEC9_9FIRM</name>
<dbReference type="RefSeq" id="WP_118764592.1">
    <property type="nucleotide sequence ID" value="NZ_CABJCF010000002.1"/>
</dbReference>
<protein>
    <submittedName>
        <fullName evidence="5">Fe-S cluster assembly ATPase SufC</fullName>
    </submittedName>
</protein>
<dbReference type="InterPro" id="IPR003439">
    <property type="entry name" value="ABC_transporter-like_ATP-bd"/>
</dbReference>
<dbReference type="PROSITE" id="PS50893">
    <property type="entry name" value="ABC_TRANSPORTER_2"/>
    <property type="match status" value="1"/>
</dbReference>
<keyword evidence="3" id="KW-0067">ATP-binding</keyword>
<comment type="similarity">
    <text evidence="1">Belongs to the ABC transporter superfamily. Ycf16 family.</text>
</comment>
<dbReference type="AlphaFoldDB" id="A0A412PEC9"/>
<evidence type="ECO:0000256" key="3">
    <source>
        <dbReference type="ARBA" id="ARBA00022840"/>
    </source>
</evidence>
<accession>A0A412PEC9</accession>
<dbReference type="CDD" id="cd03217">
    <property type="entry name" value="ABC_FeS_Assembly"/>
    <property type="match status" value="1"/>
</dbReference>
<gene>
    <name evidence="5" type="primary">sufC</name>
    <name evidence="5" type="ORF">DWX20_04100</name>
</gene>
<keyword evidence="2" id="KW-0547">Nucleotide-binding</keyword>
<evidence type="ECO:0000256" key="2">
    <source>
        <dbReference type="ARBA" id="ARBA00022741"/>
    </source>
</evidence>
<feature type="domain" description="ABC transporter" evidence="4">
    <location>
        <begin position="4"/>
        <end position="245"/>
    </location>
</feature>
<sequence>MKTLEIRDLHVSVEDKEILKGVNLTIGENEVHALMGPNGNGKSTLLAAIMGNPVYTVTKGSITYDGKDVLAMPVNERSVAGLFLAMQYPQEIPGVTNSDFLRAAMNVRRESPVPLFTFIKSMEKTIQDLQMKEDLAHRFLNEGFSGGEKKRNEIVQMEMLRPSLAMLDEIDSGLDVDAMHIVANAINNLRAETGLSLMIVSHYDRFFELIEPQYTHVLVDGKVVLEGDGQLARKIDMEGYDWIYAEYGIGAPREKKAARRSASTIGTCAVRTAAEAEAKKQWK</sequence>